<comment type="similarity">
    <text evidence="2">Belongs to the HPPK family.</text>
</comment>
<sequence>MQADVLIAVGSNLGSAAENLDRAVEHLEQLPGLEITAVSSWHITQPIGGPAGQPTFANGALRAQTTLSPHELLRQLQQVEQQLHRERKEFWGPRTLDLDLLLYGDQALDDPLLVLPHPRMAVRPFVLHPAAEIASDMLHPPSGRTIGALASHLAASPKLLAILGGLPSFRSQLAEEIARVSGARLTRQADATSSDAQWEAVTCDWLPAATGPALSRDLPRSLLLVASESSDQPINVWRRARLLPPMIVARSLDLALLVREGVAMIDCMR</sequence>
<dbReference type="STRING" id="530564.Psta_2023"/>
<evidence type="ECO:0000256" key="9">
    <source>
        <dbReference type="ARBA" id="ARBA00022909"/>
    </source>
</evidence>
<reference evidence="14 15" key="1">
    <citation type="journal article" date="2009" name="Stand. Genomic Sci.">
        <title>Complete genome sequence of Pirellula staleyi type strain (ATCC 27377).</title>
        <authorList>
            <person name="Clum A."/>
            <person name="Tindall B.J."/>
            <person name="Sikorski J."/>
            <person name="Ivanova N."/>
            <person name="Mavrommatis K."/>
            <person name="Lucas S."/>
            <person name="Glavina del Rio T."/>
            <person name="Nolan M."/>
            <person name="Chen F."/>
            <person name="Tice H."/>
            <person name="Pitluck S."/>
            <person name="Cheng J.F."/>
            <person name="Chertkov O."/>
            <person name="Brettin T."/>
            <person name="Han C."/>
            <person name="Detter J.C."/>
            <person name="Kuske C."/>
            <person name="Bruce D."/>
            <person name="Goodwin L."/>
            <person name="Ovchinikova G."/>
            <person name="Pati A."/>
            <person name="Mikhailova N."/>
            <person name="Chen A."/>
            <person name="Palaniappan K."/>
            <person name="Land M."/>
            <person name="Hauser L."/>
            <person name="Chang Y.J."/>
            <person name="Jeffries C.D."/>
            <person name="Chain P."/>
            <person name="Rohde M."/>
            <person name="Goker M."/>
            <person name="Bristow J."/>
            <person name="Eisen J.A."/>
            <person name="Markowitz V."/>
            <person name="Hugenholtz P."/>
            <person name="Kyrpides N.C."/>
            <person name="Klenk H.P."/>
            <person name="Lapidus A."/>
        </authorList>
    </citation>
    <scope>NUCLEOTIDE SEQUENCE [LARGE SCALE GENOMIC DNA]</scope>
    <source>
        <strain evidence="15">ATCC 27377 / DSM 6068 / ICPB 4128</strain>
    </source>
</reference>
<dbReference type="CDD" id="cd00483">
    <property type="entry name" value="HPPK"/>
    <property type="match status" value="1"/>
</dbReference>
<name>D2R0U9_PIRSD</name>
<comment type="function">
    <text evidence="10">Catalyzes the transfer of pyrophosphate from adenosine triphosphate (ATP) to 6-hydroxymethyl-7,8-dihydropterin, an enzymatic step in folate biosynthesis pathway.</text>
</comment>
<evidence type="ECO:0000313" key="15">
    <source>
        <dbReference type="Proteomes" id="UP000001887"/>
    </source>
</evidence>
<evidence type="ECO:0000259" key="13">
    <source>
        <dbReference type="Pfam" id="PF01288"/>
    </source>
</evidence>
<dbReference type="NCBIfam" id="TIGR01498">
    <property type="entry name" value="folK"/>
    <property type="match status" value="1"/>
</dbReference>
<evidence type="ECO:0000256" key="3">
    <source>
        <dbReference type="ARBA" id="ARBA00013253"/>
    </source>
</evidence>
<dbReference type="Gene3D" id="3.30.70.560">
    <property type="entry name" value="7,8-Dihydro-6-hydroxymethylpterin-pyrophosphokinase HPPK"/>
    <property type="match status" value="1"/>
</dbReference>
<organism evidence="14 15">
    <name type="scientific">Pirellula staleyi (strain ATCC 27377 / DSM 6068 / ICPB 4128)</name>
    <name type="common">Pirella staleyi</name>
    <dbReference type="NCBI Taxonomy" id="530564"/>
    <lineage>
        <taxon>Bacteria</taxon>
        <taxon>Pseudomonadati</taxon>
        <taxon>Planctomycetota</taxon>
        <taxon>Planctomycetia</taxon>
        <taxon>Pirellulales</taxon>
        <taxon>Pirellulaceae</taxon>
        <taxon>Pirellula</taxon>
    </lineage>
</organism>
<dbReference type="Pfam" id="PF01288">
    <property type="entry name" value="HPPK"/>
    <property type="match status" value="1"/>
</dbReference>
<proteinExistence type="inferred from homology"/>
<dbReference type="Proteomes" id="UP000001887">
    <property type="component" value="Chromosome"/>
</dbReference>
<dbReference type="GO" id="GO:0046656">
    <property type="term" value="P:folic acid biosynthetic process"/>
    <property type="evidence" value="ECO:0007669"/>
    <property type="project" value="UniProtKB-KW"/>
</dbReference>
<dbReference type="KEGG" id="psl:Psta_2023"/>
<evidence type="ECO:0000256" key="4">
    <source>
        <dbReference type="ARBA" id="ARBA00016218"/>
    </source>
</evidence>
<dbReference type="GO" id="GO:0005524">
    <property type="term" value="F:ATP binding"/>
    <property type="evidence" value="ECO:0007669"/>
    <property type="project" value="UniProtKB-KW"/>
</dbReference>
<evidence type="ECO:0000256" key="10">
    <source>
        <dbReference type="ARBA" id="ARBA00029409"/>
    </source>
</evidence>
<dbReference type="HOGENOM" id="CLU_1033870_0_0_0"/>
<evidence type="ECO:0000256" key="6">
    <source>
        <dbReference type="ARBA" id="ARBA00022741"/>
    </source>
</evidence>
<keyword evidence="9" id="KW-0289">Folate biosynthesis</keyword>
<feature type="domain" description="7,8-dihydro-6-hydroxymethylpterin-pyrophosphokinase" evidence="13">
    <location>
        <begin position="7"/>
        <end position="134"/>
    </location>
</feature>
<keyword evidence="5 14" id="KW-0808">Transferase</keyword>
<keyword evidence="8" id="KW-0067">ATP-binding</keyword>
<dbReference type="InterPro" id="IPR000550">
    <property type="entry name" value="Hppk"/>
</dbReference>
<dbReference type="EMBL" id="CP001848">
    <property type="protein sequence ID" value="ADB16697.1"/>
    <property type="molecule type" value="Genomic_DNA"/>
</dbReference>
<dbReference type="InterPro" id="IPR035907">
    <property type="entry name" value="Hppk_sf"/>
</dbReference>
<evidence type="ECO:0000256" key="8">
    <source>
        <dbReference type="ARBA" id="ARBA00022840"/>
    </source>
</evidence>
<dbReference type="PANTHER" id="PTHR43071:SF1">
    <property type="entry name" value="2-AMINO-4-HYDROXY-6-HYDROXYMETHYLDIHYDROPTERIDINE PYROPHOSPHOKINASE"/>
    <property type="match status" value="1"/>
</dbReference>
<dbReference type="GO" id="GO:0016301">
    <property type="term" value="F:kinase activity"/>
    <property type="evidence" value="ECO:0007669"/>
    <property type="project" value="UniProtKB-KW"/>
</dbReference>
<keyword evidence="6" id="KW-0547">Nucleotide-binding</keyword>
<evidence type="ECO:0000256" key="12">
    <source>
        <dbReference type="ARBA" id="ARBA00033413"/>
    </source>
</evidence>
<evidence type="ECO:0000256" key="7">
    <source>
        <dbReference type="ARBA" id="ARBA00022777"/>
    </source>
</evidence>
<evidence type="ECO:0000313" key="14">
    <source>
        <dbReference type="EMBL" id="ADB16697.1"/>
    </source>
</evidence>
<comment type="pathway">
    <text evidence="1">Cofactor biosynthesis; tetrahydrofolate biosynthesis; 2-amino-4-hydroxy-6-hydroxymethyl-7,8-dihydropteridine diphosphate from 7,8-dihydroneopterin triphosphate: step 4/4.</text>
</comment>
<dbReference type="UniPathway" id="UPA00077">
    <property type="reaction ID" value="UER00155"/>
</dbReference>
<evidence type="ECO:0000256" key="5">
    <source>
        <dbReference type="ARBA" id="ARBA00022679"/>
    </source>
</evidence>
<evidence type="ECO:0000256" key="11">
    <source>
        <dbReference type="ARBA" id="ARBA00029766"/>
    </source>
</evidence>
<dbReference type="eggNOG" id="COG0801">
    <property type="taxonomic scope" value="Bacteria"/>
</dbReference>
<dbReference type="GO" id="GO:0046654">
    <property type="term" value="P:tetrahydrofolate biosynthetic process"/>
    <property type="evidence" value="ECO:0007669"/>
    <property type="project" value="UniProtKB-UniPathway"/>
</dbReference>
<keyword evidence="15" id="KW-1185">Reference proteome</keyword>
<dbReference type="GO" id="GO:0003848">
    <property type="term" value="F:2-amino-4-hydroxy-6-hydroxymethyldihydropteridine diphosphokinase activity"/>
    <property type="evidence" value="ECO:0007669"/>
    <property type="project" value="UniProtKB-EC"/>
</dbReference>
<dbReference type="EC" id="2.7.6.3" evidence="3"/>
<dbReference type="PANTHER" id="PTHR43071">
    <property type="entry name" value="2-AMINO-4-HYDROXY-6-HYDROXYMETHYLDIHYDROPTERIDINE PYROPHOSPHOKINASE"/>
    <property type="match status" value="1"/>
</dbReference>
<dbReference type="AlphaFoldDB" id="D2R0U9"/>
<gene>
    <name evidence="14" type="ordered locus">Psta_2023</name>
</gene>
<accession>D2R0U9</accession>
<keyword evidence="7 14" id="KW-0418">Kinase</keyword>
<evidence type="ECO:0000256" key="1">
    <source>
        <dbReference type="ARBA" id="ARBA00005051"/>
    </source>
</evidence>
<dbReference type="SUPFAM" id="SSF55083">
    <property type="entry name" value="6-hydroxymethyl-7,8-dihydropterin pyrophosphokinase, HPPK"/>
    <property type="match status" value="1"/>
</dbReference>
<evidence type="ECO:0000256" key="2">
    <source>
        <dbReference type="ARBA" id="ARBA00005810"/>
    </source>
</evidence>
<protein>
    <recommendedName>
        <fullName evidence="4">2-amino-4-hydroxy-6-hydroxymethyldihydropteridine pyrophosphokinase</fullName>
        <ecNumber evidence="3">2.7.6.3</ecNumber>
    </recommendedName>
    <alternativeName>
        <fullName evidence="11">6-hydroxymethyl-7,8-dihydropterin pyrophosphokinase</fullName>
    </alternativeName>
    <alternativeName>
        <fullName evidence="12">7,8-dihydro-6-hydroxymethylpterin-pyrophosphokinase</fullName>
    </alternativeName>
</protein>